<dbReference type="InterPro" id="IPR036236">
    <property type="entry name" value="Znf_C2H2_sf"/>
</dbReference>
<feature type="domain" description="C2H2-type" evidence="8">
    <location>
        <begin position="561"/>
        <end position="588"/>
    </location>
</feature>
<keyword evidence="1" id="KW-0479">Metal-binding</keyword>
<feature type="domain" description="C2H2-type" evidence="8">
    <location>
        <begin position="296"/>
        <end position="323"/>
    </location>
</feature>
<evidence type="ECO:0000256" key="6">
    <source>
        <dbReference type="PROSITE-ProRule" id="PRU00042"/>
    </source>
</evidence>
<feature type="domain" description="C2H2-type" evidence="8">
    <location>
        <begin position="352"/>
        <end position="379"/>
    </location>
</feature>
<keyword evidence="7" id="KW-0812">Transmembrane</keyword>
<evidence type="ECO:0000313" key="10">
    <source>
        <dbReference type="WBParaSite" id="GPLIN_000611200"/>
    </source>
</evidence>
<keyword evidence="3 6" id="KW-0863">Zinc-finger</keyword>
<feature type="domain" description="C2H2-type" evidence="8">
    <location>
        <begin position="617"/>
        <end position="642"/>
    </location>
</feature>
<evidence type="ECO:0000256" key="5">
    <source>
        <dbReference type="ARBA" id="ARBA00023242"/>
    </source>
</evidence>
<dbReference type="GO" id="GO:0008270">
    <property type="term" value="F:zinc ion binding"/>
    <property type="evidence" value="ECO:0007669"/>
    <property type="project" value="UniProtKB-KW"/>
</dbReference>
<sequence>MADLSEALFDLHDSFNDTIWPLIQIGANDGHDRFIWWKKYCRQLIFACLLLVVLFVLGVHFWLLSEEIKKVSNQQSAILDKLEQNVVLINSALEGKMENVISKTSQYLNIIVTFIGVVTVVGVITVTLIVAVKIWTYSNIGENKGPAATEAIEPKQNNDAEVDNNGGQQQILQLPLEAAVWWQYLSTSSPKGIFMNGLNGAGQRRAPSIPNIAIDDIGTYTDDEAANRTASPLPAPATPTPAVIANGGGLNQLKQNRNEGKNTVDKRHKCPHCPYSTHRSHNLKIHMFKHTGEKPHECEQCGKRFRMSSNLSEHQRVHTGEKPFKCEQCGKRFRRNHHLSGHQRVHTGEKPFKCEHCCKRFGRIHHLSNHQRVHTRERAFKGPAATETIEPKQNNDAEVDNNGGQQQILQLPLEAAVWWQYLSTSSPKGIFMNGLNGAGQRRAPSIPNIAIDDIGTYTDDEAANRTASPLPAPATPTPAVIANGGGLNQLKQNRNEGKNTVDKRHKCPHCPYSTHRSHNLKIHMFKHTGEKPHECEQCGKRFRMSSNLSEHQRVHTGEKPFKCEQCGKRFRRNHHLSGHQRVHTGEKPFKCEHCCKRFGRIHHLSNHQRVHTRERAFKCDHCDKSFSLRASLNRHLRNVKHL</sequence>
<reference evidence="9" key="2">
    <citation type="submission" date="2014-05" db="EMBL/GenBank/DDBJ databases">
        <title>The genome and life-stage specific transcriptomes of Globodera pallida elucidate key aspects of plant parasitism by a cyst nematode.</title>
        <authorList>
            <person name="Cotton J.A."/>
            <person name="Lilley C.J."/>
            <person name="Jones L.M."/>
            <person name="Kikuchi T."/>
            <person name="Reid A.J."/>
            <person name="Thorpe P."/>
            <person name="Tsai I.J."/>
            <person name="Beasley H."/>
            <person name="Blok V."/>
            <person name="Cock P.J.A."/>
            <person name="Van den Akker S.E."/>
            <person name="Holroyd N."/>
            <person name="Hunt M."/>
            <person name="Mantelin S."/>
            <person name="Naghra H."/>
            <person name="Pain A."/>
            <person name="Palomares-Rius J.E."/>
            <person name="Zarowiecki M."/>
            <person name="Berriman M."/>
            <person name="Jones J.T."/>
            <person name="Urwin P.E."/>
        </authorList>
    </citation>
    <scope>NUCLEOTIDE SEQUENCE [LARGE SCALE GENOMIC DNA]</scope>
    <source>
        <strain evidence="9">Lindley</strain>
    </source>
</reference>
<dbReference type="FunFam" id="3.30.160.60:FF:000630">
    <property type="entry name" value="Zinc finger protein 180"/>
    <property type="match status" value="2"/>
</dbReference>
<keyword evidence="5" id="KW-0539">Nucleus</keyword>
<dbReference type="SUPFAM" id="SSF57667">
    <property type="entry name" value="beta-beta-alpha zinc fingers"/>
    <property type="match status" value="5"/>
</dbReference>
<dbReference type="Proteomes" id="UP000050741">
    <property type="component" value="Unassembled WGS sequence"/>
</dbReference>
<keyword evidence="7" id="KW-1133">Transmembrane helix</keyword>
<evidence type="ECO:0000256" key="1">
    <source>
        <dbReference type="ARBA" id="ARBA00022723"/>
    </source>
</evidence>
<reference evidence="10" key="3">
    <citation type="submission" date="2016-06" db="UniProtKB">
        <authorList>
            <consortium name="WormBaseParasite"/>
        </authorList>
    </citation>
    <scope>IDENTIFICATION</scope>
</reference>
<dbReference type="SMART" id="SM00355">
    <property type="entry name" value="ZnF_C2H2"/>
    <property type="match status" value="9"/>
</dbReference>
<accession>A0A183BZS1</accession>
<dbReference type="PROSITE" id="PS50157">
    <property type="entry name" value="ZINC_FINGER_C2H2_2"/>
    <property type="match status" value="9"/>
</dbReference>
<organism evidence="9 10">
    <name type="scientific">Globodera pallida</name>
    <name type="common">Potato cyst nematode worm</name>
    <name type="synonym">Heterodera pallida</name>
    <dbReference type="NCBI Taxonomy" id="36090"/>
    <lineage>
        <taxon>Eukaryota</taxon>
        <taxon>Metazoa</taxon>
        <taxon>Ecdysozoa</taxon>
        <taxon>Nematoda</taxon>
        <taxon>Chromadorea</taxon>
        <taxon>Rhabditida</taxon>
        <taxon>Tylenchina</taxon>
        <taxon>Tylenchomorpha</taxon>
        <taxon>Tylenchoidea</taxon>
        <taxon>Heteroderidae</taxon>
        <taxon>Heteroderinae</taxon>
        <taxon>Globodera</taxon>
    </lineage>
</organism>
<dbReference type="PANTHER" id="PTHR23235:SF178">
    <property type="entry name" value="C2H2-TYPE DOMAIN-CONTAINING PROTEIN-RELATED"/>
    <property type="match status" value="1"/>
</dbReference>
<dbReference type="GO" id="GO:0000981">
    <property type="term" value="F:DNA-binding transcription factor activity, RNA polymerase II-specific"/>
    <property type="evidence" value="ECO:0007669"/>
    <property type="project" value="TreeGrafter"/>
</dbReference>
<evidence type="ECO:0000256" key="7">
    <source>
        <dbReference type="SAM" id="Phobius"/>
    </source>
</evidence>
<dbReference type="FunFam" id="3.30.160.60:FF:000352">
    <property type="entry name" value="zinc finger protein 3 homolog"/>
    <property type="match status" value="2"/>
</dbReference>
<feature type="domain" description="C2H2-type" evidence="8">
    <location>
        <begin position="589"/>
        <end position="616"/>
    </location>
</feature>
<proteinExistence type="predicted"/>
<dbReference type="FunFam" id="3.30.160.60:FF:000100">
    <property type="entry name" value="Zinc finger 45-like"/>
    <property type="match status" value="1"/>
</dbReference>
<evidence type="ECO:0000313" key="9">
    <source>
        <dbReference type="Proteomes" id="UP000050741"/>
    </source>
</evidence>
<keyword evidence="2" id="KW-0677">Repeat</keyword>
<evidence type="ECO:0000256" key="2">
    <source>
        <dbReference type="ARBA" id="ARBA00022737"/>
    </source>
</evidence>
<dbReference type="InterPro" id="IPR013087">
    <property type="entry name" value="Znf_C2H2_type"/>
</dbReference>
<dbReference type="AlphaFoldDB" id="A0A183BZS1"/>
<feature type="domain" description="C2H2-type" evidence="8">
    <location>
        <begin position="533"/>
        <end position="560"/>
    </location>
</feature>
<name>A0A183BZS1_GLOPA</name>
<evidence type="ECO:0000256" key="4">
    <source>
        <dbReference type="ARBA" id="ARBA00022833"/>
    </source>
</evidence>
<dbReference type="PROSITE" id="PS00028">
    <property type="entry name" value="ZINC_FINGER_C2H2_1"/>
    <property type="match status" value="7"/>
</dbReference>
<feature type="domain" description="C2H2-type" evidence="8">
    <location>
        <begin position="268"/>
        <end position="295"/>
    </location>
</feature>
<keyword evidence="4" id="KW-0862">Zinc</keyword>
<dbReference type="Pfam" id="PF00096">
    <property type="entry name" value="zf-C2H2"/>
    <property type="match status" value="5"/>
</dbReference>
<keyword evidence="9" id="KW-1185">Reference proteome</keyword>
<dbReference type="FunFam" id="3.30.160.60:FF:000624">
    <property type="entry name" value="zinc finger protein 697"/>
    <property type="match status" value="2"/>
</dbReference>
<dbReference type="Gene3D" id="3.30.160.60">
    <property type="entry name" value="Classic Zinc Finger"/>
    <property type="match status" value="9"/>
</dbReference>
<dbReference type="GO" id="GO:0000978">
    <property type="term" value="F:RNA polymerase II cis-regulatory region sequence-specific DNA binding"/>
    <property type="evidence" value="ECO:0007669"/>
    <property type="project" value="TreeGrafter"/>
</dbReference>
<keyword evidence="7" id="KW-0472">Membrane</keyword>
<reference evidence="9" key="1">
    <citation type="submission" date="2013-12" db="EMBL/GenBank/DDBJ databases">
        <authorList>
            <person name="Aslett M."/>
        </authorList>
    </citation>
    <scope>NUCLEOTIDE SEQUENCE [LARGE SCALE GENOMIC DNA]</scope>
    <source>
        <strain evidence="9">Lindley</strain>
    </source>
</reference>
<dbReference type="PANTHER" id="PTHR23235">
    <property type="entry name" value="KRUEPPEL-LIKE TRANSCRIPTION FACTOR"/>
    <property type="match status" value="1"/>
</dbReference>
<feature type="transmembrane region" description="Helical" evidence="7">
    <location>
        <begin position="107"/>
        <end position="135"/>
    </location>
</feature>
<feature type="domain" description="C2H2-type" evidence="8">
    <location>
        <begin position="505"/>
        <end position="532"/>
    </location>
</feature>
<evidence type="ECO:0000259" key="8">
    <source>
        <dbReference type="PROSITE" id="PS50157"/>
    </source>
</evidence>
<feature type="domain" description="C2H2-type" evidence="8">
    <location>
        <begin position="324"/>
        <end position="351"/>
    </location>
</feature>
<dbReference type="WBParaSite" id="GPLIN_000611200">
    <property type="protein sequence ID" value="GPLIN_000611200"/>
    <property type="gene ID" value="GPLIN_000611200"/>
</dbReference>
<protein>
    <submittedName>
        <fullName evidence="10">C2H2-type domain-containing protein</fullName>
    </submittedName>
</protein>
<evidence type="ECO:0000256" key="3">
    <source>
        <dbReference type="ARBA" id="ARBA00022771"/>
    </source>
</evidence>
<feature type="transmembrane region" description="Helical" evidence="7">
    <location>
        <begin position="44"/>
        <end position="64"/>
    </location>
</feature>